<reference evidence="2 3" key="1">
    <citation type="submission" date="2022-10" db="EMBL/GenBank/DDBJ databases">
        <title>The complete genomes of actinobacterial strains from the NBC collection.</title>
        <authorList>
            <person name="Joergensen T.S."/>
            <person name="Alvarez Arevalo M."/>
            <person name="Sterndorff E.B."/>
            <person name="Faurdal D."/>
            <person name="Vuksanovic O."/>
            <person name="Mourched A.-S."/>
            <person name="Charusanti P."/>
            <person name="Shaw S."/>
            <person name="Blin K."/>
            <person name="Weber T."/>
        </authorList>
    </citation>
    <scope>NUCLEOTIDE SEQUENCE [LARGE SCALE GENOMIC DNA]</scope>
    <source>
        <strain evidence="2 3">NBC 01753</strain>
    </source>
</reference>
<evidence type="ECO:0000313" key="3">
    <source>
        <dbReference type="Proteomes" id="UP001335325"/>
    </source>
</evidence>
<dbReference type="Pfam" id="PF19979">
    <property type="entry name" value="DUF6415"/>
    <property type="match status" value="1"/>
</dbReference>
<dbReference type="RefSeq" id="WP_326755656.1">
    <property type="nucleotide sequence ID" value="NZ_CP109134.1"/>
</dbReference>
<evidence type="ECO:0000313" key="2">
    <source>
        <dbReference type="EMBL" id="WSD09921.1"/>
    </source>
</evidence>
<proteinExistence type="predicted"/>
<keyword evidence="3" id="KW-1185">Reference proteome</keyword>
<dbReference type="GeneID" id="91547324"/>
<accession>A0ABZ1GXM3</accession>
<evidence type="ECO:0000256" key="1">
    <source>
        <dbReference type="SAM" id="MobiDB-lite"/>
    </source>
</evidence>
<gene>
    <name evidence="2" type="ORF">OIE73_32140</name>
</gene>
<dbReference type="Proteomes" id="UP001335325">
    <property type="component" value="Chromosome"/>
</dbReference>
<organism evidence="2 3">
    <name type="scientific">Streptomyces hirsutus</name>
    <dbReference type="NCBI Taxonomy" id="35620"/>
    <lineage>
        <taxon>Bacteria</taxon>
        <taxon>Bacillati</taxon>
        <taxon>Actinomycetota</taxon>
        <taxon>Actinomycetes</taxon>
        <taxon>Kitasatosporales</taxon>
        <taxon>Streptomycetaceae</taxon>
        <taxon>Streptomyces</taxon>
    </lineage>
</organism>
<feature type="region of interest" description="Disordered" evidence="1">
    <location>
        <begin position="145"/>
        <end position="164"/>
    </location>
</feature>
<dbReference type="EMBL" id="CP109134">
    <property type="protein sequence ID" value="WSD09921.1"/>
    <property type="molecule type" value="Genomic_DNA"/>
</dbReference>
<dbReference type="InterPro" id="IPR046300">
    <property type="entry name" value="DUF6415"/>
</dbReference>
<protein>
    <submittedName>
        <fullName evidence="2">DUF6415 family natural product biosynthesis protein</fullName>
    </submittedName>
</protein>
<feature type="region of interest" description="Disordered" evidence="1">
    <location>
        <begin position="1"/>
        <end position="28"/>
    </location>
</feature>
<sequence length="178" mass="19238">MSLPPLRRAGGDEMNTTSPDTGSGPRGSMSMRAAATWFIDRTTLPRHGDTVRFGQDFARCVAELIPQVEYLAGQRDIDDVPARAALAGVGEARCRLDEPEAAGLTGEVERVKRLARSVCALYGHYDTLTQAHLCLVCRLPLEDGEDSRPYDRAGPSGDAGRNGRVHATCMHMARRTGG</sequence>
<name>A0ABZ1GXM3_9ACTN</name>